<dbReference type="SUPFAM" id="SSF55031">
    <property type="entry name" value="Bacterial exopeptidase dimerisation domain"/>
    <property type="match status" value="1"/>
</dbReference>
<dbReference type="GO" id="GO:0016810">
    <property type="term" value="F:hydrolase activity, acting on carbon-nitrogen (but not peptide) bonds"/>
    <property type="evidence" value="ECO:0007669"/>
    <property type="project" value="UniProtKB-ARBA"/>
</dbReference>
<dbReference type="InterPro" id="IPR036264">
    <property type="entry name" value="Bact_exopeptidase_dim_dom"/>
</dbReference>
<reference evidence="7 8" key="1">
    <citation type="submission" date="2016-10" db="EMBL/GenBank/DDBJ databases">
        <authorList>
            <person name="de Groot N.N."/>
        </authorList>
    </citation>
    <scope>NUCLEOTIDE SEQUENCE [LARGE SCALE GENOMIC DNA]</scope>
    <source>
        <strain evidence="7 8">ATCC 43154</strain>
    </source>
</reference>
<dbReference type="InterPro" id="IPR002933">
    <property type="entry name" value="Peptidase_M20"/>
</dbReference>
<dbReference type="GO" id="GO:0043604">
    <property type="term" value="P:amide biosynthetic process"/>
    <property type="evidence" value="ECO:0007669"/>
    <property type="project" value="UniProtKB-ARBA"/>
</dbReference>
<dbReference type="Proteomes" id="UP000199470">
    <property type="component" value="Unassembled WGS sequence"/>
</dbReference>
<dbReference type="RefSeq" id="WP_093389392.1">
    <property type="nucleotide sequence ID" value="NZ_FOTW01000019.1"/>
</dbReference>
<dbReference type="GO" id="GO:0006520">
    <property type="term" value="P:amino acid metabolic process"/>
    <property type="evidence" value="ECO:0007669"/>
    <property type="project" value="UniProtKB-ARBA"/>
</dbReference>
<protein>
    <submittedName>
        <fullName evidence="7">Carboxypeptidase PM20D1</fullName>
    </submittedName>
</protein>
<dbReference type="CDD" id="cd05674">
    <property type="entry name" value="M20_yscS"/>
    <property type="match status" value="1"/>
</dbReference>
<dbReference type="FunFam" id="1.10.150.900:FF:000003">
    <property type="entry name" value="N-fatty-acyl-amino acid synthase/hydrolase PM20D1"/>
    <property type="match status" value="1"/>
</dbReference>
<evidence type="ECO:0000256" key="5">
    <source>
        <dbReference type="ARBA" id="ARBA00022833"/>
    </source>
</evidence>
<sequence>MNQSKQGTEEKSGQVRAQGARRRLLPRLLAGLLVAVLALAGVLAFNTLRSESRQLRVAPAPPLALDEAAAAGRLAAALRWRTIASASDAEANADQFAGLQAQLAQAFPRLHAALKREVVGHSLLYTWQGSDAAAQPALWMAHQDVVPVAPGTEADWQQPPFDGVLKDGFIWGRGAWDDKGSLLAQMEAVETLLAAGFAPRQTLYLAYGADEEVGGGRGAVALAALLKSRGVRLDYVLDEGMLVTEGILAGLDKPAALIGVAEKGYVSVDLALATAPGHSSMPPRASAIGMLSTALARLERNQLPASMGGMAQEMFATLAPEMGGLQRVALANLWLFGPLLQRQLEQSASTNAMLRSTTALTIVHAGNKDNVLPGVADATVNFRLLPGDSVAGVLEHVRRTVDNEAIRLSVQPGQSEPSAVSRTDTPQYRALNRTVRRVFPGTLVVPGLVLGATDSRHFAALSDNIYKFSPVRAGPADLARFHGTNERIAVKNYLEMIGFYYDLLQNGGAETRR</sequence>
<dbReference type="STRING" id="758825.SAMN02982985_03913"/>
<keyword evidence="8" id="KW-1185">Reference proteome</keyword>
<keyword evidence="2" id="KW-0645">Protease</keyword>
<dbReference type="AlphaFoldDB" id="A0A1I4QGX0"/>
<dbReference type="SUPFAM" id="SSF53187">
    <property type="entry name" value="Zn-dependent exopeptidases"/>
    <property type="match status" value="1"/>
</dbReference>
<feature type="domain" description="Peptidase M20 dimerisation" evidence="6">
    <location>
        <begin position="260"/>
        <end position="405"/>
    </location>
</feature>
<comment type="similarity">
    <text evidence="1">Belongs to the peptidase M20A family.</text>
</comment>
<organism evidence="7 8">
    <name type="scientific">Rugamonas rubra</name>
    <dbReference type="NCBI Taxonomy" id="758825"/>
    <lineage>
        <taxon>Bacteria</taxon>
        <taxon>Pseudomonadati</taxon>
        <taxon>Pseudomonadota</taxon>
        <taxon>Betaproteobacteria</taxon>
        <taxon>Burkholderiales</taxon>
        <taxon>Oxalobacteraceae</taxon>
        <taxon>Telluria group</taxon>
        <taxon>Rugamonas</taxon>
    </lineage>
</organism>
<dbReference type="GO" id="GO:0005576">
    <property type="term" value="C:extracellular region"/>
    <property type="evidence" value="ECO:0007669"/>
    <property type="project" value="UniProtKB-ARBA"/>
</dbReference>
<evidence type="ECO:0000256" key="1">
    <source>
        <dbReference type="ARBA" id="ARBA00006247"/>
    </source>
</evidence>
<evidence type="ECO:0000256" key="2">
    <source>
        <dbReference type="ARBA" id="ARBA00022670"/>
    </source>
</evidence>
<dbReference type="OrthoDB" id="3665926at2"/>
<accession>A0A1I4QGX0</accession>
<dbReference type="Gene3D" id="1.10.150.900">
    <property type="match status" value="1"/>
</dbReference>
<evidence type="ECO:0000256" key="3">
    <source>
        <dbReference type="ARBA" id="ARBA00022723"/>
    </source>
</evidence>
<keyword evidence="5" id="KW-0862">Zinc</keyword>
<evidence type="ECO:0000259" key="6">
    <source>
        <dbReference type="Pfam" id="PF07687"/>
    </source>
</evidence>
<keyword evidence="7" id="KW-0121">Carboxypeptidase</keyword>
<dbReference type="GO" id="GO:0046872">
    <property type="term" value="F:metal ion binding"/>
    <property type="evidence" value="ECO:0007669"/>
    <property type="project" value="UniProtKB-KW"/>
</dbReference>
<keyword evidence="4" id="KW-0378">Hydrolase</keyword>
<dbReference type="GO" id="GO:0004180">
    <property type="term" value="F:carboxypeptidase activity"/>
    <property type="evidence" value="ECO:0007669"/>
    <property type="project" value="UniProtKB-KW"/>
</dbReference>
<dbReference type="Pfam" id="PF01546">
    <property type="entry name" value="Peptidase_M20"/>
    <property type="match status" value="1"/>
</dbReference>
<dbReference type="Pfam" id="PF07687">
    <property type="entry name" value="M20_dimer"/>
    <property type="match status" value="1"/>
</dbReference>
<evidence type="ECO:0000313" key="7">
    <source>
        <dbReference type="EMBL" id="SFM39267.1"/>
    </source>
</evidence>
<dbReference type="PANTHER" id="PTHR45962:SF1">
    <property type="entry name" value="N-FATTY-ACYL-AMINO ACID SYNTHASE_HYDROLASE PM20D1"/>
    <property type="match status" value="1"/>
</dbReference>
<proteinExistence type="inferred from homology"/>
<dbReference type="Gene3D" id="3.30.70.360">
    <property type="match status" value="1"/>
</dbReference>
<dbReference type="InterPro" id="IPR011650">
    <property type="entry name" value="Peptidase_M20_dimer"/>
</dbReference>
<evidence type="ECO:0000256" key="4">
    <source>
        <dbReference type="ARBA" id="ARBA00022801"/>
    </source>
</evidence>
<dbReference type="FunFam" id="3.40.630.10:FF:000027">
    <property type="entry name" value="N-fatty-acyl-amino acid synthase/hydrolase PM20D1"/>
    <property type="match status" value="1"/>
</dbReference>
<gene>
    <name evidence="7" type="ORF">SAMN02982985_03913</name>
</gene>
<evidence type="ECO:0000313" key="8">
    <source>
        <dbReference type="Proteomes" id="UP000199470"/>
    </source>
</evidence>
<dbReference type="Gene3D" id="3.40.630.10">
    <property type="entry name" value="Zn peptidases"/>
    <property type="match status" value="1"/>
</dbReference>
<name>A0A1I4QGX0_9BURK</name>
<dbReference type="InterPro" id="IPR047177">
    <property type="entry name" value="Pept_M20A"/>
</dbReference>
<dbReference type="NCBIfam" id="NF006113">
    <property type="entry name" value="PRK08262.1-4"/>
    <property type="match status" value="1"/>
</dbReference>
<keyword evidence="3" id="KW-0479">Metal-binding</keyword>
<dbReference type="GO" id="GO:0006629">
    <property type="term" value="P:lipid metabolic process"/>
    <property type="evidence" value="ECO:0007669"/>
    <property type="project" value="UniProtKB-ARBA"/>
</dbReference>
<dbReference type="GO" id="GO:0006508">
    <property type="term" value="P:proteolysis"/>
    <property type="evidence" value="ECO:0007669"/>
    <property type="project" value="UniProtKB-KW"/>
</dbReference>
<dbReference type="EMBL" id="FOTW01000019">
    <property type="protein sequence ID" value="SFM39267.1"/>
    <property type="molecule type" value="Genomic_DNA"/>
</dbReference>
<dbReference type="PANTHER" id="PTHR45962">
    <property type="entry name" value="N-FATTY-ACYL-AMINO ACID SYNTHASE/HYDROLASE PM20D1"/>
    <property type="match status" value="1"/>
</dbReference>